<dbReference type="EMBL" id="JABFTP020000185">
    <property type="protein sequence ID" value="KAL3287806.1"/>
    <property type="molecule type" value="Genomic_DNA"/>
</dbReference>
<evidence type="ECO:0000256" key="5">
    <source>
        <dbReference type="ARBA" id="ARBA00038268"/>
    </source>
</evidence>
<evidence type="ECO:0000256" key="6">
    <source>
        <dbReference type="SAM" id="Phobius"/>
    </source>
</evidence>
<dbReference type="Proteomes" id="UP001516400">
    <property type="component" value="Unassembled WGS sequence"/>
</dbReference>
<keyword evidence="4 6" id="KW-0472">Membrane</keyword>
<evidence type="ECO:0000256" key="3">
    <source>
        <dbReference type="ARBA" id="ARBA00022989"/>
    </source>
</evidence>
<organism evidence="7 8">
    <name type="scientific">Cryptolaemus montrouzieri</name>
    <dbReference type="NCBI Taxonomy" id="559131"/>
    <lineage>
        <taxon>Eukaryota</taxon>
        <taxon>Metazoa</taxon>
        <taxon>Ecdysozoa</taxon>
        <taxon>Arthropoda</taxon>
        <taxon>Hexapoda</taxon>
        <taxon>Insecta</taxon>
        <taxon>Pterygota</taxon>
        <taxon>Neoptera</taxon>
        <taxon>Endopterygota</taxon>
        <taxon>Coleoptera</taxon>
        <taxon>Polyphaga</taxon>
        <taxon>Cucujiformia</taxon>
        <taxon>Coccinelloidea</taxon>
        <taxon>Coccinellidae</taxon>
        <taxon>Scymninae</taxon>
        <taxon>Scymnini</taxon>
        <taxon>Cryptolaemus</taxon>
    </lineage>
</organism>
<protein>
    <recommendedName>
        <fullName evidence="9">Protein-cysteine N-palmitoyltransferase Rasp</fullName>
    </recommendedName>
</protein>
<dbReference type="PANTHER" id="PTHR13285:SF18">
    <property type="entry name" value="PROTEIN-CYSTEINE N-PALMITOYLTRANSFERASE RASP"/>
    <property type="match status" value="1"/>
</dbReference>
<gene>
    <name evidence="7" type="ORF">HHI36_002268</name>
</gene>
<dbReference type="InterPro" id="IPR004299">
    <property type="entry name" value="MBOAT_fam"/>
</dbReference>
<accession>A0ABD2PA03</accession>
<reference evidence="7 8" key="1">
    <citation type="journal article" date="2021" name="BMC Biol.">
        <title>Horizontally acquired antibacterial genes associated with adaptive radiation of ladybird beetles.</title>
        <authorList>
            <person name="Li H.S."/>
            <person name="Tang X.F."/>
            <person name="Huang Y.H."/>
            <person name="Xu Z.Y."/>
            <person name="Chen M.L."/>
            <person name="Du X.Y."/>
            <person name="Qiu B.Y."/>
            <person name="Chen P.T."/>
            <person name="Zhang W."/>
            <person name="Slipinski A."/>
            <person name="Escalona H.E."/>
            <person name="Waterhouse R.M."/>
            <person name="Zwick A."/>
            <person name="Pang H."/>
        </authorList>
    </citation>
    <scope>NUCLEOTIDE SEQUENCE [LARGE SCALE GENOMIC DNA]</scope>
    <source>
        <strain evidence="7">SYSU2018</strain>
    </source>
</reference>
<keyword evidence="2 6" id="KW-0812">Transmembrane</keyword>
<comment type="subcellular location">
    <subcellularLocation>
        <location evidence="1">Membrane</location>
        <topology evidence="1">Multi-pass membrane protein</topology>
    </subcellularLocation>
</comment>
<keyword evidence="3 6" id="KW-1133">Transmembrane helix</keyword>
<dbReference type="PANTHER" id="PTHR13285">
    <property type="entry name" value="ACYLTRANSFERASE"/>
    <property type="match status" value="1"/>
</dbReference>
<dbReference type="InterPro" id="IPR051085">
    <property type="entry name" value="MB_O-acyltransferase"/>
</dbReference>
<evidence type="ECO:0000256" key="2">
    <source>
        <dbReference type="ARBA" id="ARBA00022692"/>
    </source>
</evidence>
<name>A0ABD2PA03_9CUCU</name>
<dbReference type="GO" id="GO:0016020">
    <property type="term" value="C:membrane"/>
    <property type="evidence" value="ECO:0007669"/>
    <property type="project" value="UniProtKB-SubCell"/>
</dbReference>
<evidence type="ECO:0008006" key="9">
    <source>
        <dbReference type="Google" id="ProtNLM"/>
    </source>
</evidence>
<evidence type="ECO:0000256" key="1">
    <source>
        <dbReference type="ARBA" id="ARBA00004141"/>
    </source>
</evidence>
<keyword evidence="8" id="KW-1185">Reference proteome</keyword>
<comment type="similarity">
    <text evidence="5">Belongs to the membrane-bound acyltransferase family. HHAT subfamily.</text>
</comment>
<evidence type="ECO:0000313" key="8">
    <source>
        <dbReference type="Proteomes" id="UP001516400"/>
    </source>
</evidence>
<sequence>MYRTIHLYSDMWKYFDNGLYKFLLRYIYIPAMKSSYFKNKLIASLLCFIFVYVWHGVDLYIFIWVFLNFFGILIENISVSFYNTHLKDLEIVEYFGKSTIRRITCFLASFVLAISAISNFYFFAGINIGTIFFTRVLEGSFTSNAVLILALYCCCQFSTELQYKSTSQKNEKQL</sequence>
<dbReference type="Pfam" id="PF03062">
    <property type="entry name" value="MBOAT"/>
    <property type="match status" value="1"/>
</dbReference>
<feature type="transmembrane region" description="Helical" evidence="6">
    <location>
        <begin position="37"/>
        <end position="55"/>
    </location>
</feature>
<feature type="transmembrane region" description="Helical" evidence="6">
    <location>
        <begin position="103"/>
        <end position="124"/>
    </location>
</feature>
<evidence type="ECO:0000256" key="4">
    <source>
        <dbReference type="ARBA" id="ARBA00023136"/>
    </source>
</evidence>
<feature type="transmembrane region" description="Helical" evidence="6">
    <location>
        <begin position="61"/>
        <end position="82"/>
    </location>
</feature>
<evidence type="ECO:0000313" key="7">
    <source>
        <dbReference type="EMBL" id="KAL3287806.1"/>
    </source>
</evidence>
<proteinExistence type="inferred from homology"/>
<comment type="caution">
    <text evidence="7">The sequence shown here is derived from an EMBL/GenBank/DDBJ whole genome shotgun (WGS) entry which is preliminary data.</text>
</comment>
<dbReference type="AlphaFoldDB" id="A0ABD2PA03"/>